<organism evidence="2 3">
    <name type="scientific">Phlebiopsis gigantea (strain 11061_1 CR5-6)</name>
    <name type="common">White-rot fungus</name>
    <name type="synonym">Peniophora gigantea</name>
    <dbReference type="NCBI Taxonomy" id="745531"/>
    <lineage>
        <taxon>Eukaryota</taxon>
        <taxon>Fungi</taxon>
        <taxon>Dikarya</taxon>
        <taxon>Basidiomycota</taxon>
        <taxon>Agaricomycotina</taxon>
        <taxon>Agaricomycetes</taxon>
        <taxon>Polyporales</taxon>
        <taxon>Phanerochaetaceae</taxon>
        <taxon>Phlebiopsis</taxon>
    </lineage>
</organism>
<evidence type="ECO:0000256" key="1">
    <source>
        <dbReference type="SAM" id="MobiDB-lite"/>
    </source>
</evidence>
<dbReference type="EMBL" id="KN840932">
    <property type="protein sequence ID" value="KIP01106.1"/>
    <property type="molecule type" value="Genomic_DNA"/>
</dbReference>
<sequence length="442" mass="51094">MLEEDAKIRAQPRHPDDPDDLEYALAPMILYSDSTRLASFGRACLWPIYLFFASVSKYRRNKMSTFSAHHLAYLPSDFYTQLYGIPATTEVLRLCKVQLMHQIWLLLLDPDFIDAYENGFLVECGDNIIRRLFPRFFVYSADYPERVLLACIRFLAQWPCPLCYIRKEQIYGMGSWLDGKRRSQLRVDSHAIQTTIKQARKYIFEKGYSVASAGIKRMLEARSLLPQQSAFSQRLAPFNFNFYSLFKPDLMHEFELGVWKAIFTHILRVMFALGGDKIQEFNARNISGMKQLAARDFEDILQVRLLPEPFDAIVLTLVWLCAFWHAMAKLQIHTETTVHILEDCTRTLGIATRKFASACEDLDTRELPNEEAARGRREVNVAANQMSNKGKQPQKKKKQSGAKKKILNLSTFKWHSLGHYSMAIRQCGTIDNYSTQVVRETI</sequence>
<dbReference type="AlphaFoldDB" id="A0A0C3RP13"/>
<feature type="region of interest" description="Disordered" evidence="1">
    <location>
        <begin position="383"/>
        <end position="403"/>
    </location>
</feature>
<evidence type="ECO:0000313" key="3">
    <source>
        <dbReference type="Proteomes" id="UP000053257"/>
    </source>
</evidence>
<evidence type="ECO:0000313" key="2">
    <source>
        <dbReference type="EMBL" id="KIP01106.1"/>
    </source>
</evidence>
<accession>A0A0C3RP13</accession>
<feature type="compositionally biased region" description="Basic residues" evidence="1">
    <location>
        <begin position="392"/>
        <end position="403"/>
    </location>
</feature>
<dbReference type="InterPro" id="IPR041078">
    <property type="entry name" value="Plavaka"/>
</dbReference>
<reference evidence="2 3" key="1">
    <citation type="journal article" date="2014" name="PLoS Genet.">
        <title>Analysis of the Phlebiopsis gigantea genome, transcriptome and secretome provides insight into its pioneer colonization strategies of wood.</title>
        <authorList>
            <person name="Hori C."/>
            <person name="Ishida T."/>
            <person name="Igarashi K."/>
            <person name="Samejima M."/>
            <person name="Suzuki H."/>
            <person name="Master E."/>
            <person name="Ferreira P."/>
            <person name="Ruiz-Duenas F.J."/>
            <person name="Held B."/>
            <person name="Canessa P."/>
            <person name="Larrondo L.F."/>
            <person name="Schmoll M."/>
            <person name="Druzhinina I.S."/>
            <person name="Kubicek C.P."/>
            <person name="Gaskell J.A."/>
            <person name="Kersten P."/>
            <person name="St John F."/>
            <person name="Glasner J."/>
            <person name="Sabat G."/>
            <person name="Splinter BonDurant S."/>
            <person name="Syed K."/>
            <person name="Yadav J."/>
            <person name="Mgbeahuruike A.C."/>
            <person name="Kovalchuk A."/>
            <person name="Asiegbu F.O."/>
            <person name="Lackner G."/>
            <person name="Hoffmeister D."/>
            <person name="Rencoret J."/>
            <person name="Gutierrez A."/>
            <person name="Sun H."/>
            <person name="Lindquist E."/>
            <person name="Barry K."/>
            <person name="Riley R."/>
            <person name="Grigoriev I.V."/>
            <person name="Henrissat B."/>
            <person name="Kues U."/>
            <person name="Berka R.M."/>
            <person name="Martinez A.T."/>
            <person name="Covert S.F."/>
            <person name="Blanchette R.A."/>
            <person name="Cullen D."/>
        </authorList>
    </citation>
    <scope>NUCLEOTIDE SEQUENCE [LARGE SCALE GENOMIC DNA]</scope>
    <source>
        <strain evidence="2 3">11061_1 CR5-6</strain>
    </source>
</reference>
<dbReference type="HOGENOM" id="CLU_002498_4_1_1"/>
<keyword evidence="3" id="KW-1185">Reference proteome</keyword>
<dbReference type="Proteomes" id="UP000053257">
    <property type="component" value="Unassembled WGS sequence"/>
</dbReference>
<name>A0A0C3RP13_PHLG1</name>
<protein>
    <submittedName>
        <fullName evidence="2">Uncharacterized protein</fullName>
    </submittedName>
</protein>
<dbReference type="OrthoDB" id="3208495at2759"/>
<gene>
    <name evidence="2" type="ORF">PHLGIDRAFT_510162</name>
</gene>
<dbReference type="STRING" id="745531.A0A0C3RP13"/>
<proteinExistence type="predicted"/>
<dbReference type="Pfam" id="PF18759">
    <property type="entry name" value="Plavaka"/>
    <property type="match status" value="1"/>
</dbReference>